<gene>
    <name evidence="4" type="ORF">QYE76_019318</name>
</gene>
<sequence>MVATSSGASGAGFSGPCHGVSREVGGRGGRVHSGGVAGVVYRAREDEADVGVLVSWHRPMCTRREGDVLGLVTMGNGMLVLVNHLLSSTKDHVWQGQQGQVKLKDMGKPKDKGNLKKGDKKAAAPPKKPKDGPQPDTVCYYCKGDGHWKRNCSKYLADLKNGNIKKKGIFDIHVIDVYLTTNRSSAWVFDTGSVAHICYSKQELRNKQRLVRDEVTMRIGNGSKMDVKMTFLNGDIEEELYMVQPKGFVDPKDADKQAGEIDNLTVKLGQSILIVLCRFHVGAGIPGVAPHYTPSPTTFTWPSSPTGSINLAFLLRENLLLYASHLPFGVPNGRVLHRHKELPSGAVAIPAAATARSAKQSVVANSSTESEYIAALEASQETIWMKEFISELGVVPSELGPMTIYCDNMGAIANAQEPRSHKKLKHIKLRFHSIREYVQDGDIKICKVYADRNVSDPLTKPFPRAKHDQYQNAMGVRYITI</sequence>
<dbReference type="GO" id="GO:0003676">
    <property type="term" value="F:nucleic acid binding"/>
    <property type="evidence" value="ECO:0007669"/>
    <property type="project" value="InterPro"/>
</dbReference>
<dbReference type="Gene3D" id="4.10.60.10">
    <property type="entry name" value="Zinc finger, CCHC-type"/>
    <property type="match status" value="1"/>
</dbReference>
<feature type="region of interest" description="Disordered" evidence="2">
    <location>
        <begin position="97"/>
        <end position="136"/>
    </location>
</feature>
<feature type="compositionally biased region" description="Basic and acidic residues" evidence="2">
    <location>
        <begin position="102"/>
        <end position="133"/>
    </location>
</feature>
<dbReference type="PROSITE" id="PS50158">
    <property type="entry name" value="ZF_CCHC"/>
    <property type="match status" value="1"/>
</dbReference>
<reference evidence="4" key="1">
    <citation type="submission" date="2023-07" db="EMBL/GenBank/DDBJ databases">
        <title>A chromosome-level genome assembly of Lolium multiflorum.</title>
        <authorList>
            <person name="Chen Y."/>
            <person name="Copetti D."/>
            <person name="Kolliker R."/>
            <person name="Studer B."/>
        </authorList>
    </citation>
    <scope>NUCLEOTIDE SEQUENCE</scope>
    <source>
        <strain evidence="4">02402/16</strain>
        <tissue evidence="4">Leaf</tissue>
    </source>
</reference>
<keyword evidence="1" id="KW-0862">Zinc</keyword>
<dbReference type="AlphaFoldDB" id="A0AAD8R3R4"/>
<protein>
    <recommendedName>
        <fullName evidence="3">CCHC-type domain-containing protein</fullName>
    </recommendedName>
</protein>
<evidence type="ECO:0000313" key="4">
    <source>
        <dbReference type="EMBL" id="KAK1613801.1"/>
    </source>
</evidence>
<dbReference type="PANTHER" id="PTHR11439:SF467">
    <property type="entry name" value="INTEGRASE CATALYTIC DOMAIN-CONTAINING PROTEIN"/>
    <property type="match status" value="1"/>
</dbReference>
<dbReference type="EMBL" id="JAUUTY010000006">
    <property type="protein sequence ID" value="KAK1613801.1"/>
    <property type="molecule type" value="Genomic_DNA"/>
</dbReference>
<keyword evidence="1" id="KW-0479">Metal-binding</keyword>
<evidence type="ECO:0000259" key="3">
    <source>
        <dbReference type="PROSITE" id="PS50158"/>
    </source>
</evidence>
<dbReference type="PANTHER" id="PTHR11439">
    <property type="entry name" value="GAG-POL-RELATED RETROTRANSPOSON"/>
    <property type="match status" value="1"/>
</dbReference>
<dbReference type="GO" id="GO:0008270">
    <property type="term" value="F:zinc ion binding"/>
    <property type="evidence" value="ECO:0007669"/>
    <property type="project" value="UniProtKB-KW"/>
</dbReference>
<dbReference type="InterPro" id="IPR036875">
    <property type="entry name" value="Znf_CCHC_sf"/>
</dbReference>
<accession>A0AAD8R3R4</accession>
<feature type="domain" description="CCHC-type" evidence="3">
    <location>
        <begin position="139"/>
        <end position="154"/>
    </location>
</feature>
<comment type="caution">
    <text evidence="4">The sequence shown here is derived from an EMBL/GenBank/DDBJ whole genome shotgun (WGS) entry which is preliminary data.</text>
</comment>
<evidence type="ECO:0000313" key="5">
    <source>
        <dbReference type="Proteomes" id="UP001231189"/>
    </source>
</evidence>
<proteinExistence type="predicted"/>
<dbReference type="CDD" id="cd09272">
    <property type="entry name" value="RNase_HI_RT_Ty1"/>
    <property type="match status" value="1"/>
</dbReference>
<organism evidence="4 5">
    <name type="scientific">Lolium multiflorum</name>
    <name type="common">Italian ryegrass</name>
    <name type="synonym">Lolium perenne subsp. multiflorum</name>
    <dbReference type="NCBI Taxonomy" id="4521"/>
    <lineage>
        <taxon>Eukaryota</taxon>
        <taxon>Viridiplantae</taxon>
        <taxon>Streptophyta</taxon>
        <taxon>Embryophyta</taxon>
        <taxon>Tracheophyta</taxon>
        <taxon>Spermatophyta</taxon>
        <taxon>Magnoliopsida</taxon>
        <taxon>Liliopsida</taxon>
        <taxon>Poales</taxon>
        <taxon>Poaceae</taxon>
        <taxon>BOP clade</taxon>
        <taxon>Pooideae</taxon>
        <taxon>Poodae</taxon>
        <taxon>Poeae</taxon>
        <taxon>Poeae Chloroplast Group 2 (Poeae type)</taxon>
        <taxon>Loliodinae</taxon>
        <taxon>Loliinae</taxon>
        <taxon>Lolium</taxon>
    </lineage>
</organism>
<evidence type="ECO:0000256" key="1">
    <source>
        <dbReference type="PROSITE-ProRule" id="PRU00047"/>
    </source>
</evidence>
<keyword evidence="1" id="KW-0863">Zinc-finger</keyword>
<name>A0AAD8R3R4_LOLMU</name>
<evidence type="ECO:0000256" key="2">
    <source>
        <dbReference type="SAM" id="MobiDB-lite"/>
    </source>
</evidence>
<dbReference type="Proteomes" id="UP001231189">
    <property type="component" value="Unassembled WGS sequence"/>
</dbReference>
<dbReference type="InterPro" id="IPR001878">
    <property type="entry name" value="Znf_CCHC"/>
</dbReference>
<keyword evidence="5" id="KW-1185">Reference proteome</keyword>
<dbReference type="SUPFAM" id="SSF57756">
    <property type="entry name" value="Retrovirus zinc finger-like domains"/>
    <property type="match status" value="1"/>
</dbReference>
<dbReference type="SMART" id="SM00343">
    <property type="entry name" value="ZnF_C2HC"/>
    <property type="match status" value="1"/>
</dbReference>